<dbReference type="InterPro" id="IPR040079">
    <property type="entry name" value="Glutathione_S-Trfase"/>
</dbReference>
<dbReference type="InterPro" id="IPR004045">
    <property type="entry name" value="Glutathione_S-Trfase_N"/>
</dbReference>
<name>A0A2P6V651_9CHLO</name>
<dbReference type="EMBL" id="LHPF02000026">
    <property type="protein sequence ID" value="PSC69564.1"/>
    <property type="molecule type" value="Genomic_DNA"/>
</dbReference>
<dbReference type="SFLD" id="SFLDS00019">
    <property type="entry name" value="Glutathione_Transferase_(cytos"/>
    <property type="match status" value="1"/>
</dbReference>
<comment type="caution">
    <text evidence="2">The sequence shown here is derived from an EMBL/GenBank/DDBJ whole genome shotgun (WGS) entry which is preliminary data.</text>
</comment>
<reference evidence="2 3" key="1">
    <citation type="journal article" date="2018" name="Plant J.">
        <title>Genome sequences of Chlorella sorokiniana UTEX 1602 and Micractinium conductrix SAG 241.80: implications to maltose excretion by a green alga.</title>
        <authorList>
            <person name="Arriola M.B."/>
            <person name="Velmurugan N."/>
            <person name="Zhang Y."/>
            <person name="Plunkett M.H."/>
            <person name="Hondzo H."/>
            <person name="Barney B.M."/>
        </authorList>
    </citation>
    <scope>NUCLEOTIDE SEQUENCE [LARGE SCALE GENOMIC DNA]</scope>
    <source>
        <strain evidence="2 3">SAG 241.80</strain>
    </source>
</reference>
<feature type="domain" description="GST N-terminal" evidence="1">
    <location>
        <begin position="30"/>
        <end position="108"/>
    </location>
</feature>
<dbReference type="CDD" id="cd00570">
    <property type="entry name" value="GST_N_family"/>
    <property type="match status" value="1"/>
</dbReference>
<dbReference type="Gene3D" id="1.20.1050.10">
    <property type="match status" value="1"/>
</dbReference>
<dbReference type="AlphaFoldDB" id="A0A2P6V651"/>
<dbReference type="Pfam" id="PF13409">
    <property type="entry name" value="GST_N_2"/>
    <property type="match status" value="1"/>
</dbReference>
<keyword evidence="3" id="KW-1185">Reference proteome</keyword>
<dbReference type="Pfam" id="PF13410">
    <property type="entry name" value="GST_C_2"/>
    <property type="match status" value="1"/>
</dbReference>
<sequence length="275" mass="29869">MPQAARREAIATPWTAQEAAGLAAPPSQREEPVFYTHTLCPYAERVWIALLEKQVPFQLIHIDLSRKPTWYRSLNPRGLVPAVQLGGMVHTESADICRWLDGAFPMGPQLVPGDAALRREMEDLVRGPCSGTVSAGLDLMAGCTGRHWGIGSGQTAAQKAALQAELDQLAAALRRHGGPFLLGAQPTLPDVLVYPFLYRYDVGMRGLAGHDLGAAGGGAIRGWLDAMAARPSCAASSADPQLLLAAFRKHMELDFFDYTTYPCFKLHPHNAYLLQ</sequence>
<dbReference type="PANTHER" id="PTHR43968:SF14">
    <property type="entry name" value="GLUTATHIONE S-TRANSFERASE"/>
    <property type="match status" value="1"/>
</dbReference>
<dbReference type="InterPro" id="IPR050983">
    <property type="entry name" value="GST_Omega/HSP26"/>
</dbReference>
<evidence type="ECO:0000259" key="1">
    <source>
        <dbReference type="PROSITE" id="PS50404"/>
    </source>
</evidence>
<protein>
    <submittedName>
        <fullName evidence="2">Glutathione S-transferase</fullName>
    </submittedName>
</protein>
<evidence type="ECO:0000313" key="2">
    <source>
        <dbReference type="EMBL" id="PSC69564.1"/>
    </source>
</evidence>
<dbReference type="InterPro" id="IPR036249">
    <property type="entry name" value="Thioredoxin-like_sf"/>
</dbReference>
<dbReference type="Proteomes" id="UP000239649">
    <property type="component" value="Unassembled WGS sequence"/>
</dbReference>
<dbReference type="PROSITE" id="PS50404">
    <property type="entry name" value="GST_NTER"/>
    <property type="match status" value="1"/>
</dbReference>
<dbReference type="InterPro" id="IPR036282">
    <property type="entry name" value="Glutathione-S-Trfase_C_sf"/>
</dbReference>
<dbReference type="Gene3D" id="3.40.30.10">
    <property type="entry name" value="Glutaredoxin"/>
    <property type="match status" value="1"/>
</dbReference>
<dbReference type="SFLD" id="SFLDG00358">
    <property type="entry name" value="Main_(cytGST)"/>
    <property type="match status" value="1"/>
</dbReference>
<accession>A0A2P6V651</accession>
<dbReference type="OrthoDB" id="4951845at2759"/>
<dbReference type="PANTHER" id="PTHR43968">
    <property type="match status" value="1"/>
</dbReference>
<dbReference type="SUPFAM" id="SSF52833">
    <property type="entry name" value="Thioredoxin-like"/>
    <property type="match status" value="1"/>
</dbReference>
<dbReference type="STRING" id="554055.A0A2P6V651"/>
<evidence type="ECO:0000313" key="3">
    <source>
        <dbReference type="Proteomes" id="UP000239649"/>
    </source>
</evidence>
<gene>
    <name evidence="2" type="ORF">C2E20_7036</name>
</gene>
<dbReference type="GO" id="GO:0016740">
    <property type="term" value="F:transferase activity"/>
    <property type="evidence" value="ECO:0007669"/>
    <property type="project" value="UniProtKB-KW"/>
</dbReference>
<dbReference type="SUPFAM" id="SSF47616">
    <property type="entry name" value="GST C-terminal domain-like"/>
    <property type="match status" value="1"/>
</dbReference>
<proteinExistence type="predicted"/>
<dbReference type="GO" id="GO:0005737">
    <property type="term" value="C:cytoplasm"/>
    <property type="evidence" value="ECO:0007669"/>
    <property type="project" value="TreeGrafter"/>
</dbReference>
<organism evidence="2 3">
    <name type="scientific">Micractinium conductrix</name>
    <dbReference type="NCBI Taxonomy" id="554055"/>
    <lineage>
        <taxon>Eukaryota</taxon>
        <taxon>Viridiplantae</taxon>
        <taxon>Chlorophyta</taxon>
        <taxon>core chlorophytes</taxon>
        <taxon>Trebouxiophyceae</taxon>
        <taxon>Chlorellales</taxon>
        <taxon>Chlorellaceae</taxon>
        <taxon>Chlorella clade</taxon>
        <taxon>Micractinium</taxon>
    </lineage>
</organism>